<dbReference type="PROSITE" id="PS00932">
    <property type="entry name" value="MOLYBDOPTERIN_PROK_3"/>
    <property type="match status" value="1"/>
</dbReference>
<dbReference type="Pfam" id="PF01568">
    <property type="entry name" value="Molydop_binding"/>
    <property type="match status" value="1"/>
</dbReference>
<dbReference type="InterPro" id="IPR006963">
    <property type="entry name" value="Mopterin_OxRdtase_4Fe-4S_dom"/>
</dbReference>
<dbReference type="PROSITE" id="PS51669">
    <property type="entry name" value="4FE4S_MOW_BIS_MGD"/>
    <property type="match status" value="1"/>
</dbReference>
<name>A0A369M7B2_9ACTN</name>
<dbReference type="GO" id="GO:0046872">
    <property type="term" value="F:metal ion binding"/>
    <property type="evidence" value="ECO:0007669"/>
    <property type="project" value="UniProtKB-KW"/>
</dbReference>
<keyword evidence="5" id="KW-0560">Oxidoreductase</keyword>
<dbReference type="Gene3D" id="2.20.25.90">
    <property type="entry name" value="ADC-like domains"/>
    <property type="match status" value="1"/>
</dbReference>
<dbReference type="SUPFAM" id="SSF50692">
    <property type="entry name" value="ADC-like"/>
    <property type="match status" value="1"/>
</dbReference>
<reference evidence="9 10" key="1">
    <citation type="journal article" date="2018" name="Elife">
        <title>Discovery and characterization of a prevalent human gut bacterial enzyme sufficient for the inactivation of a family of plant toxins.</title>
        <authorList>
            <person name="Koppel N."/>
            <person name="Bisanz J.E."/>
            <person name="Pandelia M.E."/>
            <person name="Turnbaugh P.J."/>
            <person name="Balskus E.P."/>
        </authorList>
    </citation>
    <scope>NUCLEOTIDE SEQUENCE [LARGE SCALE GENOMIC DNA]</scope>
    <source>
        <strain evidence="9 10">3C</strain>
    </source>
</reference>
<keyword evidence="10" id="KW-1185">Reference proteome</keyword>
<dbReference type="Pfam" id="PF00384">
    <property type="entry name" value="Molybdopterin"/>
    <property type="match status" value="1"/>
</dbReference>
<evidence type="ECO:0000256" key="2">
    <source>
        <dbReference type="ARBA" id="ARBA00010312"/>
    </source>
</evidence>
<dbReference type="InterPro" id="IPR050612">
    <property type="entry name" value="Prok_Mopterin_Oxidored"/>
</dbReference>
<dbReference type="SMART" id="SM00926">
    <property type="entry name" value="Molybdop_Fe4S4"/>
    <property type="match status" value="1"/>
</dbReference>
<dbReference type="Pfam" id="PF04879">
    <property type="entry name" value="Molybdop_Fe4S4"/>
    <property type="match status" value="1"/>
</dbReference>
<keyword evidence="6" id="KW-0408">Iron</keyword>
<keyword evidence="4" id="KW-0479">Metal-binding</keyword>
<dbReference type="EMBL" id="PPTS01000002">
    <property type="protein sequence ID" value="RDB66366.1"/>
    <property type="molecule type" value="Genomic_DNA"/>
</dbReference>
<gene>
    <name evidence="9" type="ORF">C1877_04065</name>
</gene>
<keyword evidence="3" id="KW-0500">Molybdenum</keyword>
<dbReference type="PANTHER" id="PTHR43742:SF6">
    <property type="entry name" value="OXIDOREDUCTASE YYAE-RELATED"/>
    <property type="match status" value="1"/>
</dbReference>
<dbReference type="PANTHER" id="PTHR43742">
    <property type="entry name" value="TRIMETHYLAMINE-N-OXIDE REDUCTASE"/>
    <property type="match status" value="1"/>
</dbReference>
<evidence type="ECO:0000256" key="1">
    <source>
        <dbReference type="ARBA" id="ARBA00001942"/>
    </source>
</evidence>
<evidence type="ECO:0000256" key="7">
    <source>
        <dbReference type="ARBA" id="ARBA00023014"/>
    </source>
</evidence>
<evidence type="ECO:0000256" key="4">
    <source>
        <dbReference type="ARBA" id="ARBA00022723"/>
    </source>
</evidence>
<evidence type="ECO:0000313" key="10">
    <source>
        <dbReference type="Proteomes" id="UP000254000"/>
    </source>
</evidence>
<comment type="cofactor">
    <cofactor evidence="1">
        <name>Mo-bis(molybdopterin guanine dinucleotide)</name>
        <dbReference type="ChEBI" id="CHEBI:60539"/>
    </cofactor>
</comment>
<dbReference type="Gene3D" id="3.40.228.10">
    <property type="entry name" value="Dimethylsulfoxide Reductase, domain 2"/>
    <property type="match status" value="1"/>
</dbReference>
<proteinExistence type="inferred from homology"/>
<dbReference type="AlphaFoldDB" id="A0A369M7B2"/>
<dbReference type="OrthoDB" id="7376058at2"/>
<evidence type="ECO:0000259" key="8">
    <source>
        <dbReference type="PROSITE" id="PS51669"/>
    </source>
</evidence>
<evidence type="ECO:0000256" key="5">
    <source>
        <dbReference type="ARBA" id="ARBA00023002"/>
    </source>
</evidence>
<dbReference type="SUPFAM" id="SSF53706">
    <property type="entry name" value="Formate dehydrogenase/DMSO reductase, domains 1-3"/>
    <property type="match status" value="1"/>
</dbReference>
<protein>
    <submittedName>
        <fullName evidence="9">Dehydrogenase</fullName>
    </submittedName>
</protein>
<evidence type="ECO:0000256" key="6">
    <source>
        <dbReference type="ARBA" id="ARBA00023004"/>
    </source>
</evidence>
<evidence type="ECO:0000313" key="9">
    <source>
        <dbReference type="EMBL" id="RDB66366.1"/>
    </source>
</evidence>
<dbReference type="GO" id="GO:0016491">
    <property type="term" value="F:oxidoreductase activity"/>
    <property type="evidence" value="ECO:0007669"/>
    <property type="project" value="UniProtKB-KW"/>
</dbReference>
<sequence length="738" mass="83042">MALKKTRTMCTTCHARCGVLVYSDEDNRIVKIEGDPDNVKSKGVICGSGMSEREIHNNLEGRLLYPMKRVDWDPKGERNPENRGKSAFERISWDEAMDIIADECLRIKEAYGPEAIITGQGTGRVANHWHCRINSSLGLEGWSLVPTHVCLMPHILPNAFTLGVFSSAAGDMRNAHCAVLWGQNPAMETAWCKEVFKNQAAGITKLIVIDVRFQDMSKHADVALQPRPGTDAALALAFMHEIIEHGWYDPEFIENWTYGFDELAERVKDWTPERAAEICQVDADDIRLAAEYMGNWGPVGMCIGLGPGCMHTNAIQNGRAIACLQGMLGYLDVKGGIPVPLSFSVMLDDKITLWDSQKDPGRPELFTFGGEEHPLYKSFGRSNDPHAVFNAIITGEPRPVKAYIAIANDPLLCYENTNLTYQAMTSPNLDFVCVKDFYMSPTAKIADLVLPSADWSERYSYDEELDGNFLFTFDKAVDAPGECWCDWQFFLEWGKRIDPDNWWWNDVQEMVLWRMKEFYGFDLTWDEFQSEKYRSTEPGGKQGEVVEKKYEKGLLRPDGSLGFPTPSGRIEFWCESLAAFGYDPLPDFEEPAESPVSTPELAEEYPLVVVTGIRIYSFFHSAWTNTPAQRKMYPDPFVMIHPNDARRYGITDGEWVTVESRVGHMISKAYVTREIKEGVVGVPRPGWRDECKELGLPGYGWDKANGNVLIPSTPAEPGYGATPMRSSLVKIYPGRGDL</sequence>
<dbReference type="GO" id="GO:0043546">
    <property type="term" value="F:molybdopterin cofactor binding"/>
    <property type="evidence" value="ECO:0007669"/>
    <property type="project" value="InterPro"/>
</dbReference>
<dbReference type="Gene3D" id="2.40.40.20">
    <property type="match status" value="1"/>
</dbReference>
<feature type="domain" description="4Fe-4S Mo/W bis-MGD-type" evidence="8">
    <location>
        <begin position="3"/>
        <end position="60"/>
    </location>
</feature>
<keyword evidence="7" id="KW-0411">Iron-sulfur</keyword>
<organism evidence="9 10">
    <name type="scientific">Gordonibacter pamelaeae</name>
    <dbReference type="NCBI Taxonomy" id="471189"/>
    <lineage>
        <taxon>Bacteria</taxon>
        <taxon>Bacillati</taxon>
        <taxon>Actinomycetota</taxon>
        <taxon>Coriobacteriia</taxon>
        <taxon>Eggerthellales</taxon>
        <taxon>Eggerthellaceae</taxon>
        <taxon>Gordonibacter</taxon>
    </lineage>
</organism>
<dbReference type="RefSeq" id="WP_015540354.1">
    <property type="nucleotide sequence ID" value="NZ_CABMMS010000002.1"/>
</dbReference>
<evidence type="ECO:0000256" key="3">
    <source>
        <dbReference type="ARBA" id="ARBA00022505"/>
    </source>
</evidence>
<dbReference type="InterPro" id="IPR009010">
    <property type="entry name" value="Asp_de-COase-like_dom_sf"/>
</dbReference>
<dbReference type="InterPro" id="IPR006656">
    <property type="entry name" value="Mopterin_OxRdtase"/>
</dbReference>
<dbReference type="GeneID" id="78358889"/>
<accession>A0A369M7B2</accession>
<dbReference type="InterPro" id="IPR006655">
    <property type="entry name" value="Mopterin_OxRdtase_prok_CS"/>
</dbReference>
<dbReference type="Proteomes" id="UP000254000">
    <property type="component" value="Unassembled WGS sequence"/>
</dbReference>
<dbReference type="InterPro" id="IPR006657">
    <property type="entry name" value="MoPterin_dinucl-bd_dom"/>
</dbReference>
<dbReference type="Gene3D" id="3.40.50.740">
    <property type="match status" value="1"/>
</dbReference>
<comment type="similarity">
    <text evidence="2">Belongs to the prokaryotic molybdopterin-containing oxidoreductase family.</text>
</comment>
<dbReference type="GO" id="GO:0051536">
    <property type="term" value="F:iron-sulfur cluster binding"/>
    <property type="evidence" value="ECO:0007669"/>
    <property type="project" value="UniProtKB-KW"/>
</dbReference>
<comment type="caution">
    <text evidence="9">The sequence shown here is derived from an EMBL/GenBank/DDBJ whole genome shotgun (WGS) entry which is preliminary data.</text>
</comment>